<organism evidence="1">
    <name type="scientific">Alkalihalophilus sp. As8PL</name>
    <dbReference type="NCBI Taxonomy" id="3237103"/>
    <lineage>
        <taxon>Bacteria</taxon>
        <taxon>Bacillati</taxon>
        <taxon>Bacillota</taxon>
        <taxon>Bacilli</taxon>
        <taxon>Bacillales</taxon>
        <taxon>Bacillaceae</taxon>
        <taxon>Alkalihalophilus</taxon>
    </lineage>
</organism>
<accession>A0AB39BS88</accession>
<dbReference type="AlphaFoldDB" id="A0AB39BS88"/>
<proteinExistence type="predicted"/>
<gene>
    <name evidence="1" type="ORF">AB3N04_19030</name>
</gene>
<sequence>MLKKLSGQELFILITAVFALMFMYSSILFSGEISIEEETVVEAETIAQQSDLLNNEETPLANGAIIQANLLDSLEKETEELYAYAYEKTSNDDE</sequence>
<evidence type="ECO:0000313" key="1">
    <source>
        <dbReference type="EMBL" id="XDI36742.1"/>
    </source>
</evidence>
<reference evidence="1" key="1">
    <citation type="submission" date="2024-07" db="EMBL/GenBank/DDBJ databases">
        <title>Identification and characteristics of an arsenic-resistant bacterial isolate, which belongs to a novel species.</title>
        <authorList>
            <person name="Juszczyk A."/>
            <person name="Kowalczyk A."/>
            <person name="Was K."/>
            <person name="Kosowicz W."/>
            <person name="Budzyn A."/>
            <person name="Latowski D."/>
        </authorList>
    </citation>
    <scope>NUCLEOTIDE SEQUENCE</scope>
    <source>
        <strain evidence="1">As8PL</strain>
    </source>
</reference>
<dbReference type="EMBL" id="CP162551">
    <property type="protein sequence ID" value="XDI36742.1"/>
    <property type="molecule type" value="Genomic_DNA"/>
</dbReference>
<protein>
    <submittedName>
        <fullName evidence="1">Uncharacterized protein</fullName>
    </submittedName>
</protein>
<name>A0AB39BS88_9BACI</name>
<dbReference type="RefSeq" id="WP_368504129.1">
    <property type="nucleotide sequence ID" value="NZ_CP162551.1"/>
</dbReference>